<comment type="caution">
    <text evidence="4">The sequence shown here is derived from an EMBL/GenBank/DDBJ whole genome shotgun (WGS) entry which is preliminary data.</text>
</comment>
<dbReference type="PANTHER" id="PTHR42646">
    <property type="entry name" value="FLAP ENDONUCLEASE XNI"/>
    <property type="match status" value="1"/>
</dbReference>
<protein>
    <recommendedName>
        <fullName evidence="3">5'-3' exonuclease domain-containing protein</fullName>
    </recommendedName>
</protein>
<evidence type="ECO:0000259" key="3">
    <source>
        <dbReference type="SMART" id="SM00475"/>
    </source>
</evidence>
<dbReference type="Gene3D" id="3.40.50.1010">
    <property type="entry name" value="5'-nuclease"/>
    <property type="match status" value="1"/>
</dbReference>
<keyword evidence="1" id="KW-0540">Nuclease</keyword>
<keyword evidence="5" id="KW-1185">Reference proteome</keyword>
<evidence type="ECO:0000313" key="4">
    <source>
        <dbReference type="EMBL" id="MDR9847120.1"/>
    </source>
</evidence>
<dbReference type="SMART" id="SM00475">
    <property type="entry name" value="53EXOc"/>
    <property type="match status" value="1"/>
</dbReference>
<accession>A0ABU2EG61</accession>
<evidence type="ECO:0000313" key="5">
    <source>
        <dbReference type="Proteomes" id="UP001246576"/>
    </source>
</evidence>
<dbReference type="Gene3D" id="1.10.150.20">
    <property type="entry name" value="5' to 3' exonuclease, C-terminal subdomain"/>
    <property type="match status" value="1"/>
</dbReference>
<reference evidence="4" key="1">
    <citation type="submission" date="2023-09" db="EMBL/GenBank/DDBJ databases">
        <title>Description of first Herbaspirillum huttiense subsp. nephrolepsisexaltata and Herbaspirillum huttiense subsp. lycopersicon.</title>
        <authorList>
            <person name="Poudel M."/>
            <person name="Sharma A."/>
            <person name="Goss E."/>
            <person name="Tapia J.H."/>
            <person name="Harmon C.M."/>
            <person name="Jones J.B."/>
        </authorList>
    </citation>
    <scope>NUCLEOTIDE SEQUENCE</scope>
    <source>
        <strain evidence="4">SE1</strain>
    </source>
</reference>
<evidence type="ECO:0000256" key="2">
    <source>
        <dbReference type="ARBA" id="ARBA00022801"/>
    </source>
</evidence>
<organism evidence="4 5">
    <name type="scientific">Herbaspirillum huttiense subsp. lycopersici</name>
    <dbReference type="NCBI Taxonomy" id="3074428"/>
    <lineage>
        <taxon>Bacteria</taxon>
        <taxon>Pseudomonadati</taxon>
        <taxon>Pseudomonadota</taxon>
        <taxon>Betaproteobacteria</taxon>
        <taxon>Burkholderiales</taxon>
        <taxon>Oxalobacteraceae</taxon>
        <taxon>Herbaspirillum</taxon>
    </lineage>
</organism>
<dbReference type="PANTHER" id="PTHR42646:SF2">
    <property type="entry name" value="5'-3' EXONUCLEASE FAMILY PROTEIN"/>
    <property type="match status" value="1"/>
</dbReference>
<gene>
    <name evidence="4" type="ORF">RI048_02720</name>
</gene>
<dbReference type="InterPro" id="IPR002421">
    <property type="entry name" value="5-3_exonuclease"/>
</dbReference>
<dbReference type="SUPFAM" id="SSF47807">
    <property type="entry name" value="5' to 3' exonuclease, C-terminal subdomain"/>
    <property type="match status" value="1"/>
</dbReference>
<dbReference type="InterPro" id="IPR038969">
    <property type="entry name" value="FEN"/>
</dbReference>
<dbReference type="InterPro" id="IPR008918">
    <property type="entry name" value="HhH2"/>
</dbReference>
<dbReference type="SMART" id="SM00279">
    <property type="entry name" value="HhH2"/>
    <property type="match status" value="1"/>
</dbReference>
<dbReference type="InterPro" id="IPR029060">
    <property type="entry name" value="PIN-like_dom_sf"/>
</dbReference>
<dbReference type="InterPro" id="IPR036279">
    <property type="entry name" value="5-3_exonuclease_C_sf"/>
</dbReference>
<evidence type="ECO:0000256" key="1">
    <source>
        <dbReference type="ARBA" id="ARBA00022722"/>
    </source>
</evidence>
<dbReference type="RefSeq" id="WP_310839540.1">
    <property type="nucleotide sequence ID" value="NZ_JAVLSJ010000001.1"/>
</dbReference>
<dbReference type="Proteomes" id="UP001246576">
    <property type="component" value="Unassembled WGS sequence"/>
</dbReference>
<name>A0ABU2EG61_9BURK</name>
<dbReference type="Pfam" id="PF02739">
    <property type="entry name" value="5_3_exonuc_N"/>
    <property type="match status" value="1"/>
</dbReference>
<dbReference type="EMBL" id="JAVLSJ010000001">
    <property type="protein sequence ID" value="MDR9847120.1"/>
    <property type="molecule type" value="Genomic_DNA"/>
</dbReference>
<keyword evidence="2" id="KW-0378">Hydrolase</keyword>
<dbReference type="CDD" id="cd09860">
    <property type="entry name" value="PIN_T4-like"/>
    <property type="match status" value="1"/>
</dbReference>
<feature type="domain" description="5'-3' exonuclease" evidence="3">
    <location>
        <begin position="2"/>
        <end position="311"/>
    </location>
</feature>
<sequence>MAKTLLIDGNSIGYAAQQATKLNANGMETQAAFGIIKTLHKQRVQNPSFRPIVLWDGRADWRFNLHPDYKSNRKDTPEKLQMKEAYAKQRPFIGNLLRHLGITQMTWKTAEADDLAGYLVGHMASQPDTEIGLISGDEDWLQLVRQTDRAKVWWCDPRGETKLVTPATFYKHTGCLTPFAFLESKILQGDTSDVVSGVGGIGATGAPQFLAEFGSVREFWRRCDAGEFVPKLKAHKSLWSGTSPITLEEHMASAPPRDEGMDDKAYEKVLKKHRDTWPGQGRLIYKRNFQLMQLLHVSPPAKSDLEVIPGKFDKDAFADVCGELNFVSVLRKLDDFTQPFAPK</sequence>
<dbReference type="InterPro" id="IPR020046">
    <property type="entry name" value="5-3_exonucl_a-hlix_arch_N"/>
</dbReference>
<dbReference type="SUPFAM" id="SSF88723">
    <property type="entry name" value="PIN domain-like"/>
    <property type="match status" value="1"/>
</dbReference>
<proteinExistence type="predicted"/>